<dbReference type="PANTHER" id="PTHR23501">
    <property type="entry name" value="MAJOR FACILITATOR SUPERFAMILY"/>
    <property type="match status" value="1"/>
</dbReference>
<dbReference type="AlphaFoldDB" id="A0A194V1B1"/>
<dbReference type="GO" id="GO:0022857">
    <property type="term" value="F:transmembrane transporter activity"/>
    <property type="evidence" value="ECO:0007669"/>
    <property type="project" value="InterPro"/>
</dbReference>
<sequence length="686" mass="73726">MSTYNKAQTASASALRKKIASTISQCSFDLLSIWLFTFSDLKTIVGPKTVFGLVHALSAEVFDFDRLTIPSDLRILLRTPFVMWWIWINLLPFSIDNQRQPSAVLEDAANKPWRPLPSQRIESEQAKKWMFALYPVAVLTSIYAGGLRQCLALVFLGVWYNDLGGSDTHFLTRNFINACGFVCYASGAMEVALGRALPVSLTAISWFAMIGAVVLTSVHSQDMADQEGDQLRGRKSVPLTIGDTNSRWTIAIFVSAFSIVSPFFWNLEWLGYAAPVILGSTVAVRTLSCSKGWSKSTLLPHPMKSVVFVGAMDIVAMTVALPSIANDFYGCNSLYAWIPSSYPLAQCVTAPIWGRFSDFLGRKPLLLAASALVFIASLLTALVVSSPMLIVARTLHGVGNSGSLVMQSSLSIVPCIAAASITIAVILKIDTKKIPFAAGVRSVDWLGIAFISAGTTLLYVGLQSGGTLAPWSSPLPITLISGIWLLPLAIPFSVFCVDTGAFIKRTGHYASVIRLGLVAMTLGCALFTTFTDVQDWSTHRLFPGPRRRGRQPQLLRPTARSSILQNAVGSQSGALRAAGVPGSVVSCLSGGDPVTVAEEIITGQRLGMSAAQAASVLSAVNFGFQRMWIFYAAVSGVSLLASLAISHMKQPKSAVAVTERQQREHEPVFVARVSSWSEAAGAVGTA</sequence>
<accession>A0A194V1B1</accession>
<dbReference type="PANTHER" id="PTHR23501:SF102">
    <property type="entry name" value="DRUG TRANSPORTER, PUTATIVE (AFU_ORTHOLOGUE AFUA_3G08530)-RELATED"/>
    <property type="match status" value="1"/>
</dbReference>
<organism evidence="7 8">
    <name type="scientific">Cytospora mali</name>
    <name type="common">Apple Valsa canker fungus</name>
    <name type="synonym">Valsa mali</name>
    <dbReference type="NCBI Taxonomy" id="578113"/>
    <lineage>
        <taxon>Eukaryota</taxon>
        <taxon>Fungi</taxon>
        <taxon>Dikarya</taxon>
        <taxon>Ascomycota</taxon>
        <taxon>Pezizomycotina</taxon>
        <taxon>Sordariomycetes</taxon>
        <taxon>Sordariomycetidae</taxon>
        <taxon>Diaporthales</taxon>
        <taxon>Cytosporaceae</taxon>
        <taxon>Cytospora</taxon>
    </lineage>
</organism>
<dbReference type="EMBL" id="KN714703">
    <property type="protein sequence ID" value="KUI57712.1"/>
    <property type="molecule type" value="Genomic_DNA"/>
</dbReference>
<name>A0A194V1B1_CYTMA</name>
<evidence type="ECO:0000256" key="6">
    <source>
        <dbReference type="SAM" id="Phobius"/>
    </source>
</evidence>
<feature type="transmembrane region" description="Helical" evidence="6">
    <location>
        <begin position="171"/>
        <end position="193"/>
    </location>
</feature>
<keyword evidence="3 6" id="KW-0812">Transmembrane</keyword>
<dbReference type="Pfam" id="PF07690">
    <property type="entry name" value="MFS_1"/>
    <property type="match status" value="1"/>
</dbReference>
<dbReference type="OrthoDB" id="434972at2759"/>
<evidence type="ECO:0000313" key="8">
    <source>
        <dbReference type="Proteomes" id="UP000078576"/>
    </source>
</evidence>
<proteinExistence type="inferred from homology"/>
<evidence type="ECO:0000256" key="4">
    <source>
        <dbReference type="ARBA" id="ARBA00022989"/>
    </source>
</evidence>
<dbReference type="InterPro" id="IPR036259">
    <property type="entry name" value="MFS_trans_sf"/>
</dbReference>
<comment type="similarity">
    <text evidence="2">Belongs to the major facilitator superfamily. TCR/Tet family.</text>
</comment>
<feature type="transmembrane region" description="Helical" evidence="6">
    <location>
        <begin position="628"/>
        <end position="645"/>
    </location>
</feature>
<dbReference type="Proteomes" id="UP000078576">
    <property type="component" value="Unassembled WGS sequence"/>
</dbReference>
<evidence type="ECO:0000313" key="7">
    <source>
        <dbReference type="EMBL" id="KUI57712.1"/>
    </source>
</evidence>
<evidence type="ECO:0000256" key="3">
    <source>
        <dbReference type="ARBA" id="ARBA00022692"/>
    </source>
</evidence>
<feature type="transmembrane region" description="Helical" evidence="6">
    <location>
        <begin position="199"/>
        <end position="218"/>
    </location>
</feature>
<evidence type="ECO:0000256" key="1">
    <source>
        <dbReference type="ARBA" id="ARBA00004141"/>
    </source>
</evidence>
<feature type="transmembrane region" description="Helical" evidence="6">
    <location>
        <begin position="365"/>
        <end position="390"/>
    </location>
</feature>
<evidence type="ECO:0000256" key="5">
    <source>
        <dbReference type="ARBA" id="ARBA00023136"/>
    </source>
</evidence>
<feature type="transmembrane region" description="Helical" evidence="6">
    <location>
        <begin position="474"/>
        <end position="497"/>
    </location>
</feature>
<protein>
    <submittedName>
        <fullName evidence="7">Vacuolar basic amino acid transporter 5</fullName>
    </submittedName>
</protein>
<feature type="transmembrane region" description="Helical" evidence="6">
    <location>
        <begin position="443"/>
        <end position="462"/>
    </location>
</feature>
<dbReference type="InterPro" id="IPR011701">
    <property type="entry name" value="MFS"/>
</dbReference>
<keyword evidence="5 6" id="KW-0472">Membrane</keyword>
<dbReference type="InterPro" id="IPR000537">
    <property type="entry name" value="UbiA_prenyltransferase"/>
</dbReference>
<comment type="subcellular location">
    <subcellularLocation>
        <location evidence="1">Membrane</location>
        <topology evidence="1">Multi-pass membrane protein</topology>
    </subcellularLocation>
</comment>
<dbReference type="GO" id="GO:0005886">
    <property type="term" value="C:plasma membrane"/>
    <property type="evidence" value="ECO:0007669"/>
    <property type="project" value="TreeGrafter"/>
</dbReference>
<dbReference type="CDD" id="cd13965">
    <property type="entry name" value="PT_UbiA_3"/>
    <property type="match status" value="1"/>
</dbReference>
<feature type="transmembrane region" description="Helical" evidence="6">
    <location>
        <begin position="410"/>
        <end position="431"/>
    </location>
</feature>
<feature type="transmembrane region" description="Helical" evidence="6">
    <location>
        <begin position="248"/>
        <end position="265"/>
    </location>
</feature>
<dbReference type="Pfam" id="PF01040">
    <property type="entry name" value="UbiA"/>
    <property type="match status" value="1"/>
</dbReference>
<dbReference type="STRING" id="694573.A0A194V1B1"/>
<keyword evidence="8" id="KW-1185">Reference proteome</keyword>
<feature type="transmembrane region" description="Helical" evidence="6">
    <location>
        <begin position="132"/>
        <end position="159"/>
    </location>
</feature>
<dbReference type="SUPFAM" id="SSF103473">
    <property type="entry name" value="MFS general substrate transporter"/>
    <property type="match status" value="1"/>
</dbReference>
<gene>
    <name evidence="7" type="ORF">VP1G_04998</name>
</gene>
<dbReference type="Gene3D" id="1.20.1720.10">
    <property type="entry name" value="Multidrug resistance protein D"/>
    <property type="match status" value="1"/>
</dbReference>
<dbReference type="GO" id="GO:0016765">
    <property type="term" value="F:transferase activity, transferring alkyl or aryl (other than methyl) groups"/>
    <property type="evidence" value="ECO:0007669"/>
    <property type="project" value="InterPro"/>
</dbReference>
<feature type="transmembrane region" description="Helical" evidence="6">
    <location>
        <begin position="509"/>
        <end position="530"/>
    </location>
</feature>
<evidence type="ECO:0000256" key="2">
    <source>
        <dbReference type="ARBA" id="ARBA00007520"/>
    </source>
</evidence>
<keyword evidence="4 6" id="KW-1133">Transmembrane helix</keyword>
<reference evidence="8" key="1">
    <citation type="submission" date="2014-12" db="EMBL/GenBank/DDBJ databases">
        <title>Genome Sequence of Valsa Canker Pathogens Uncovers a Specific Adaption of Colonization on Woody Bark.</title>
        <authorList>
            <person name="Yin Z."/>
            <person name="Liu H."/>
            <person name="Gao X."/>
            <person name="Li Z."/>
            <person name="Song N."/>
            <person name="Ke X."/>
            <person name="Dai Q."/>
            <person name="Wu Y."/>
            <person name="Sun Y."/>
            <person name="Xu J.-R."/>
            <person name="Kang Z.K."/>
            <person name="Wang L."/>
            <person name="Huang L."/>
        </authorList>
    </citation>
    <scope>NUCLEOTIDE SEQUENCE [LARGE SCALE GENOMIC DNA]</scope>
    <source>
        <strain evidence="8">SXYL134</strain>
    </source>
</reference>